<dbReference type="AlphaFoldDB" id="A0A0C3PV86"/>
<evidence type="ECO:0000313" key="4">
    <source>
        <dbReference type="Proteomes" id="UP000053257"/>
    </source>
</evidence>
<organism evidence="3 4">
    <name type="scientific">Phlebiopsis gigantea (strain 11061_1 CR5-6)</name>
    <name type="common">White-rot fungus</name>
    <name type="synonym">Peniophora gigantea</name>
    <dbReference type="NCBI Taxonomy" id="745531"/>
    <lineage>
        <taxon>Eukaryota</taxon>
        <taxon>Fungi</taxon>
        <taxon>Dikarya</taxon>
        <taxon>Basidiomycota</taxon>
        <taxon>Agaricomycotina</taxon>
        <taxon>Agaricomycetes</taxon>
        <taxon>Polyporales</taxon>
        <taxon>Phanerochaetaceae</taxon>
        <taxon>Phlebiopsis</taxon>
    </lineage>
</organism>
<dbReference type="PANTHER" id="PTHR39472:SF1">
    <property type="entry name" value="EXPRESSED PROTEIN"/>
    <property type="match status" value="1"/>
</dbReference>
<dbReference type="STRING" id="745531.A0A0C3PV86"/>
<keyword evidence="4" id="KW-1185">Reference proteome</keyword>
<reference evidence="3 4" key="1">
    <citation type="journal article" date="2014" name="PLoS Genet.">
        <title>Analysis of the Phlebiopsis gigantea genome, transcriptome and secretome provides insight into its pioneer colonization strategies of wood.</title>
        <authorList>
            <person name="Hori C."/>
            <person name="Ishida T."/>
            <person name="Igarashi K."/>
            <person name="Samejima M."/>
            <person name="Suzuki H."/>
            <person name="Master E."/>
            <person name="Ferreira P."/>
            <person name="Ruiz-Duenas F.J."/>
            <person name="Held B."/>
            <person name="Canessa P."/>
            <person name="Larrondo L.F."/>
            <person name="Schmoll M."/>
            <person name="Druzhinina I.S."/>
            <person name="Kubicek C.P."/>
            <person name="Gaskell J.A."/>
            <person name="Kersten P."/>
            <person name="St John F."/>
            <person name="Glasner J."/>
            <person name="Sabat G."/>
            <person name="Splinter BonDurant S."/>
            <person name="Syed K."/>
            <person name="Yadav J."/>
            <person name="Mgbeahuruike A.C."/>
            <person name="Kovalchuk A."/>
            <person name="Asiegbu F.O."/>
            <person name="Lackner G."/>
            <person name="Hoffmeister D."/>
            <person name="Rencoret J."/>
            <person name="Gutierrez A."/>
            <person name="Sun H."/>
            <person name="Lindquist E."/>
            <person name="Barry K."/>
            <person name="Riley R."/>
            <person name="Grigoriev I.V."/>
            <person name="Henrissat B."/>
            <person name="Kues U."/>
            <person name="Berka R.M."/>
            <person name="Martinez A.T."/>
            <person name="Covert S.F."/>
            <person name="Blanchette R.A."/>
            <person name="Cullen D."/>
        </authorList>
    </citation>
    <scope>NUCLEOTIDE SEQUENCE [LARGE SCALE GENOMIC DNA]</scope>
    <source>
        <strain evidence="3 4">11061_1 CR5-6</strain>
    </source>
</reference>
<sequence>MYHSVEDDLARATHLLIELSEQNEHNFRMSTNLHSLAGSLKGQASDLAVGFTLRRVNTDISKEVFESELERQNAQIIIENHALLQENKQLNGLLKEYEQTMEIIMNKFRSHALAAQQHELTLTKHYEQLLLSRESASMQADLTSNVNVSSSLQRLSENLHALLHSMAGEEPNADGHPLTVSESQGLLDRLLDSREDWALEREAEIARLERENDELRRLLGTDAATAAAHGWLADEAREREFKYVPIAALPREPSPVGFGSFGLGPPPPPHVSPFVNIPPGAGPPPPGGQRALDQVPGMRITQGRRPAMFGQRGRGGTPTFWEGGAHPPPQIQERPWLAQAGLDLS</sequence>
<proteinExistence type="predicted"/>
<accession>A0A0C3PV86</accession>
<dbReference type="HOGENOM" id="CLU_052711_0_0_1"/>
<gene>
    <name evidence="3" type="ORF">PHLGIDRAFT_124628</name>
</gene>
<keyword evidence="1" id="KW-0175">Coiled coil</keyword>
<feature type="region of interest" description="Disordered" evidence="2">
    <location>
        <begin position="303"/>
        <end position="345"/>
    </location>
</feature>
<name>A0A0C3PV86_PHLG1</name>
<evidence type="ECO:0000256" key="2">
    <source>
        <dbReference type="SAM" id="MobiDB-lite"/>
    </source>
</evidence>
<evidence type="ECO:0000256" key="1">
    <source>
        <dbReference type="SAM" id="Coils"/>
    </source>
</evidence>
<dbReference type="Proteomes" id="UP000053257">
    <property type="component" value="Unassembled WGS sequence"/>
</dbReference>
<dbReference type="EMBL" id="KN840444">
    <property type="protein sequence ID" value="KIP11728.1"/>
    <property type="molecule type" value="Genomic_DNA"/>
</dbReference>
<dbReference type="OrthoDB" id="21214at2759"/>
<protein>
    <submittedName>
        <fullName evidence="3">Uncharacterized protein</fullName>
    </submittedName>
</protein>
<feature type="coiled-coil region" evidence="1">
    <location>
        <begin position="80"/>
        <end position="107"/>
    </location>
</feature>
<dbReference type="PANTHER" id="PTHR39472">
    <property type="entry name" value="EXPRESSED PROTEIN"/>
    <property type="match status" value="1"/>
</dbReference>
<evidence type="ECO:0000313" key="3">
    <source>
        <dbReference type="EMBL" id="KIP11728.1"/>
    </source>
</evidence>